<keyword evidence="1" id="KW-0539">Nucleus</keyword>
<evidence type="ECO:0000313" key="2">
    <source>
        <dbReference type="EMBL" id="JAE11236.1"/>
    </source>
</evidence>
<protein>
    <recommendedName>
        <fullName evidence="1">Protein FAR1-RELATED SEQUENCE</fullName>
    </recommendedName>
</protein>
<reference evidence="2" key="1">
    <citation type="submission" date="2014-09" db="EMBL/GenBank/DDBJ databases">
        <authorList>
            <person name="Magalhaes I.L.F."/>
            <person name="Oliveira U."/>
            <person name="Santos F.R."/>
            <person name="Vidigal T.H.D.A."/>
            <person name="Brescovit A.D."/>
            <person name="Santos A.J."/>
        </authorList>
    </citation>
    <scope>NUCLEOTIDE SEQUENCE</scope>
    <source>
        <tissue evidence="2">Shoot tissue taken approximately 20 cm above the soil surface</tissue>
    </source>
</reference>
<sequence>MVEKCGGTFKAHEGLYDEIVDILDNSLTIERFEEDWKSLIDTYNLHHVKYLEEMWKTKEKFVPVYFKTDFFPFIQSTSRSEGINGVFKKGVGSQFSVTSFLTEYQRISDNT</sequence>
<dbReference type="GO" id="GO:0006355">
    <property type="term" value="P:regulation of DNA-templated transcription"/>
    <property type="evidence" value="ECO:0007669"/>
    <property type="project" value="UniProtKB-UniRule"/>
</dbReference>
<comment type="function">
    <text evidence="1">Putative transcription activator involved in regulating light control of development.</text>
</comment>
<evidence type="ECO:0000256" key="1">
    <source>
        <dbReference type="RuleBase" id="RU367018"/>
    </source>
</evidence>
<accession>A0A0A9FM99</accession>
<name>A0A0A9FM99_ARUDO</name>
<dbReference type="InterPro" id="IPR031052">
    <property type="entry name" value="FHY3/FAR1"/>
</dbReference>
<comment type="subcellular location">
    <subcellularLocation>
        <location evidence="1">Nucleus</location>
    </subcellularLocation>
</comment>
<reference evidence="2" key="2">
    <citation type="journal article" date="2015" name="Data Brief">
        <title>Shoot transcriptome of the giant reed, Arundo donax.</title>
        <authorList>
            <person name="Barrero R.A."/>
            <person name="Guerrero F.D."/>
            <person name="Moolhuijzen P."/>
            <person name="Goolsby J.A."/>
            <person name="Tidwell J."/>
            <person name="Bellgard S.E."/>
            <person name="Bellgard M.I."/>
        </authorList>
    </citation>
    <scope>NUCLEOTIDE SEQUENCE</scope>
    <source>
        <tissue evidence="2">Shoot tissue taken approximately 20 cm above the soil surface</tissue>
    </source>
</reference>
<keyword evidence="1" id="KW-0862">Zinc</keyword>
<dbReference type="PANTHER" id="PTHR31669:SF180">
    <property type="entry name" value="PROTEIN FAR1-RELATED SEQUENCE"/>
    <property type="match status" value="1"/>
</dbReference>
<dbReference type="AlphaFoldDB" id="A0A0A9FM99"/>
<organism evidence="2">
    <name type="scientific">Arundo donax</name>
    <name type="common">Giant reed</name>
    <name type="synonym">Donax arundinaceus</name>
    <dbReference type="NCBI Taxonomy" id="35708"/>
    <lineage>
        <taxon>Eukaryota</taxon>
        <taxon>Viridiplantae</taxon>
        <taxon>Streptophyta</taxon>
        <taxon>Embryophyta</taxon>
        <taxon>Tracheophyta</taxon>
        <taxon>Spermatophyta</taxon>
        <taxon>Magnoliopsida</taxon>
        <taxon>Liliopsida</taxon>
        <taxon>Poales</taxon>
        <taxon>Poaceae</taxon>
        <taxon>PACMAD clade</taxon>
        <taxon>Arundinoideae</taxon>
        <taxon>Arundineae</taxon>
        <taxon>Arundo</taxon>
    </lineage>
</organism>
<dbReference type="GO" id="GO:0008270">
    <property type="term" value="F:zinc ion binding"/>
    <property type="evidence" value="ECO:0007669"/>
    <property type="project" value="UniProtKB-UniRule"/>
</dbReference>
<dbReference type="EMBL" id="GBRH01186660">
    <property type="protein sequence ID" value="JAE11236.1"/>
    <property type="molecule type" value="Transcribed_RNA"/>
</dbReference>
<keyword evidence="1" id="KW-0479">Metal-binding</keyword>
<dbReference type="GO" id="GO:0005634">
    <property type="term" value="C:nucleus"/>
    <property type="evidence" value="ECO:0007669"/>
    <property type="project" value="UniProtKB-SubCell"/>
</dbReference>
<proteinExistence type="inferred from homology"/>
<dbReference type="PANTHER" id="PTHR31669">
    <property type="entry name" value="PROTEIN FAR1-RELATED SEQUENCE 10-RELATED"/>
    <property type="match status" value="1"/>
</dbReference>
<comment type="similarity">
    <text evidence="1">Belongs to the FHY3/FAR1 family.</text>
</comment>
<keyword evidence="1" id="KW-0863">Zinc-finger</keyword>